<dbReference type="EMBL" id="KZ110593">
    <property type="protein sequence ID" value="OSX64919.1"/>
    <property type="molecule type" value="Genomic_DNA"/>
</dbReference>
<feature type="compositionally biased region" description="Basic residues" evidence="1">
    <location>
        <begin position="458"/>
        <end position="467"/>
    </location>
</feature>
<proteinExistence type="predicted"/>
<evidence type="ECO:0000313" key="3">
    <source>
        <dbReference type="Proteomes" id="UP000194127"/>
    </source>
</evidence>
<accession>A0A1X6N8F4</accession>
<name>A0A1X6N8F4_9APHY</name>
<reference evidence="2 3" key="1">
    <citation type="submission" date="2017-04" db="EMBL/GenBank/DDBJ databases">
        <title>Genome Sequence of the Model Brown-Rot Fungus Postia placenta SB12.</title>
        <authorList>
            <consortium name="DOE Joint Genome Institute"/>
            <person name="Gaskell J."/>
            <person name="Kersten P."/>
            <person name="Larrondo L.F."/>
            <person name="Canessa P."/>
            <person name="Martinez D."/>
            <person name="Hibbett D."/>
            <person name="Schmoll M."/>
            <person name="Kubicek C.P."/>
            <person name="Martinez A.T."/>
            <person name="Yadav J."/>
            <person name="Master E."/>
            <person name="Magnuson J.K."/>
            <person name="James T."/>
            <person name="Yaver D."/>
            <person name="Berka R."/>
            <person name="Labutti K."/>
            <person name="Lipzen A."/>
            <person name="Aerts A."/>
            <person name="Barry K."/>
            <person name="Henrissat B."/>
            <person name="Blanchette R."/>
            <person name="Grigoriev I."/>
            <person name="Cullen D."/>
        </authorList>
    </citation>
    <scope>NUCLEOTIDE SEQUENCE [LARGE SCALE GENOMIC DNA]</scope>
    <source>
        <strain evidence="2 3">MAD-698-R-SB12</strain>
    </source>
</reference>
<evidence type="ECO:0000313" key="2">
    <source>
        <dbReference type="EMBL" id="OSX64919.1"/>
    </source>
</evidence>
<feature type="compositionally biased region" description="Pro residues" evidence="1">
    <location>
        <begin position="225"/>
        <end position="236"/>
    </location>
</feature>
<dbReference type="GeneID" id="36327535"/>
<protein>
    <submittedName>
        <fullName evidence="2">Uncharacterized protein</fullName>
    </submittedName>
</protein>
<feature type="compositionally biased region" description="Basic and acidic residues" evidence="1">
    <location>
        <begin position="518"/>
        <end position="542"/>
    </location>
</feature>
<feature type="compositionally biased region" description="Basic and acidic residues" evidence="1">
    <location>
        <begin position="428"/>
        <end position="439"/>
    </location>
</feature>
<feature type="compositionally biased region" description="Polar residues" evidence="1">
    <location>
        <begin position="276"/>
        <end position="293"/>
    </location>
</feature>
<feature type="region of interest" description="Disordered" evidence="1">
    <location>
        <begin position="408"/>
        <end position="587"/>
    </location>
</feature>
<dbReference type="Proteomes" id="UP000194127">
    <property type="component" value="Unassembled WGS sequence"/>
</dbReference>
<organism evidence="2 3">
    <name type="scientific">Postia placenta MAD-698-R-SB12</name>
    <dbReference type="NCBI Taxonomy" id="670580"/>
    <lineage>
        <taxon>Eukaryota</taxon>
        <taxon>Fungi</taxon>
        <taxon>Dikarya</taxon>
        <taxon>Basidiomycota</taxon>
        <taxon>Agaricomycotina</taxon>
        <taxon>Agaricomycetes</taxon>
        <taxon>Polyporales</taxon>
        <taxon>Adustoporiaceae</taxon>
        <taxon>Rhodonia</taxon>
    </lineage>
</organism>
<dbReference type="OrthoDB" id="3230530at2759"/>
<dbReference type="STRING" id="670580.A0A1X6N8F4"/>
<feature type="region of interest" description="Disordered" evidence="1">
    <location>
        <begin position="222"/>
        <end position="313"/>
    </location>
</feature>
<feature type="compositionally biased region" description="Low complexity" evidence="1">
    <location>
        <begin position="468"/>
        <end position="477"/>
    </location>
</feature>
<sequence length="630" mass="69466">MLSLHLAPQKGPNPSARFFPHSGFLGLTPVIVEGIVRTKFEQDRKPLPAKSLSVSVRCYEVSRSRGAVLLVDHTDVLWRKPPASDYADLAEVEFPFKFTFPEHTAGPSTANFQVYRTFWRVEAILEHIPIFGVGHRLVRYFDLPLVRYDVPSHPLLPASPSHALHLQTSKPRAPVLRYTVSTPTHPVGPNDIVFASLFVQPLDPNVLVRSTTLVVERRIDLLNPPTSPASSPPTPFSGPYLAPDDITTSPTSSSTQLDVSSSYESTVSVPSPLELTPSTSATTLDSYASSSRPLVSAPPMSPTQSSLSPDTPAKTLTSTILTTECTGFTCDAAGMWSKTTTLQWPAARAQSRWALGETMHSEHVAVRFFLRVTVRVAGPAGSDTLELEPRELVVAATSEAERRVALTQYAEQRAGTGRSKSKSPWRARHADEREEDERAAAAQQAQTFPGAAVERREGHRSHQHHRSAMASGSHSSSNGKVKAPKMRRPHTSAGPSDKSNIALGMGEGVRMVPVPASSRREQEREQEKHREWDGARVHRNSRESGLGESIASVAGQGQNRERERAREKEKEKERQAKMRERTPVEHDQVRAWEEELARIEVQSRRSSAHMLGSWGLPFGRRKSAAVLQRG</sequence>
<feature type="compositionally biased region" description="Basic and acidic residues" evidence="1">
    <location>
        <begin position="559"/>
        <end position="587"/>
    </location>
</feature>
<dbReference type="AlphaFoldDB" id="A0A1X6N8F4"/>
<evidence type="ECO:0000256" key="1">
    <source>
        <dbReference type="SAM" id="MobiDB-lite"/>
    </source>
</evidence>
<gene>
    <name evidence="2" type="ORF">POSPLADRAFT_1073254</name>
</gene>
<dbReference type="RefSeq" id="XP_024341713.1">
    <property type="nucleotide sequence ID" value="XM_024482586.1"/>
</dbReference>
<feature type="compositionally biased region" description="Low complexity" evidence="1">
    <location>
        <begin position="247"/>
        <end position="271"/>
    </location>
</feature>
<keyword evidence="3" id="KW-1185">Reference proteome</keyword>